<feature type="compositionally biased region" description="Basic and acidic residues" evidence="1">
    <location>
        <begin position="350"/>
        <end position="361"/>
    </location>
</feature>
<gene>
    <name evidence="2" type="ORF">B0H17DRAFT_1215619</name>
</gene>
<evidence type="ECO:0000313" key="2">
    <source>
        <dbReference type="EMBL" id="KAJ7648474.1"/>
    </source>
</evidence>
<protein>
    <submittedName>
        <fullName evidence="2">Uncharacterized protein</fullName>
    </submittedName>
</protein>
<organism evidence="2 3">
    <name type="scientific">Mycena rosella</name>
    <name type="common">Pink bonnet</name>
    <name type="synonym">Agaricus rosellus</name>
    <dbReference type="NCBI Taxonomy" id="1033263"/>
    <lineage>
        <taxon>Eukaryota</taxon>
        <taxon>Fungi</taxon>
        <taxon>Dikarya</taxon>
        <taxon>Basidiomycota</taxon>
        <taxon>Agaricomycotina</taxon>
        <taxon>Agaricomycetes</taxon>
        <taxon>Agaricomycetidae</taxon>
        <taxon>Agaricales</taxon>
        <taxon>Marasmiineae</taxon>
        <taxon>Mycenaceae</taxon>
        <taxon>Mycena</taxon>
    </lineage>
</organism>
<evidence type="ECO:0000256" key="1">
    <source>
        <dbReference type="SAM" id="MobiDB-lite"/>
    </source>
</evidence>
<evidence type="ECO:0000313" key="3">
    <source>
        <dbReference type="Proteomes" id="UP001221757"/>
    </source>
</evidence>
<dbReference type="Proteomes" id="UP001221757">
    <property type="component" value="Unassembled WGS sequence"/>
</dbReference>
<comment type="caution">
    <text evidence="2">The sequence shown here is derived from an EMBL/GenBank/DDBJ whole genome shotgun (WGS) entry which is preliminary data.</text>
</comment>
<reference evidence="2" key="1">
    <citation type="submission" date="2023-03" db="EMBL/GenBank/DDBJ databases">
        <title>Massive genome expansion in bonnet fungi (Mycena s.s.) driven by repeated elements and novel gene families across ecological guilds.</title>
        <authorList>
            <consortium name="Lawrence Berkeley National Laboratory"/>
            <person name="Harder C.B."/>
            <person name="Miyauchi S."/>
            <person name="Viragh M."/>
            <person name="Kuo A."/>
            <person name="Thoen E."/>
            <person name="Andreopoulos B."/>
            <person name="Lu D."/>
            <person name="Skrede I."/>
            <person name="Drula E."/>
            <person name="Henrissat B."/>
            <person name="Morin E."/>
            <person name="Kohler A."/>
            <person name="Barry K."/>
            <person name="LaButti K."/>
            <person name="Morin E."/>
            <person name="Salamov A."/>
            <person name="Lipzen A."/>
            <person name="Mereny Z."/>
            <person name="Hegedus B."/>
            <person name="Baldrian P."/>
            <person name="Stursova M."/>
            <person name="Weitz H."/>
            <person name="Taylor A."/>
            <person name="Grigoriev I.V."/>
            <person name="Nagy L.G."/>
            <person name="Martin F."/>
            <person name="Kauserud H."/>
        </authorList>
    </citation>
    <scope>NUCLEOTIDE SEQUENCE</scope>
    <source>
        <strain evidence="2">CBHHK067</strain>
    </source>
</reference>
<feature type="compositionally biased region" description="Acidic residues" evidence="1">
    <location>
        <begin position="362"/>
        <end position="378"/>
    </location>
</feature>
<keyword evidence="3" id="KW-1185">Reference proteome</keyword>
<dbReference type="EMBL" id="JARKIE010000379">
    <property type="protein sequence ID" value="KAJ7648474.1"/>
    <property type="molecule type" value="Genomic_DNA"/>
</dbReference>
<feature type="compositionally biased region" description="Low complexity" evidence="1">
    <location>
        <begin position="438"/>
        <end position="455"/>
    </location>
</feature>
<dbReference type="AlphaFoldDB" id="A0AAD7FXK3"/>
<name>A0AAD7FXK3_MYCRO</name>
<sequence>MAHYFFVQQPTWDDRAVENSITIWDRWESACDSCGRLKSSLKEEFMSISPLLKDLQDKCQDDDWSRHKEQCHLFEINRTLSDVYSVMEQSDVHVGWCSGSGINDPTRSLETRARHWESLHRGSLSLIQSTIFENKKVNEETPHLGVFLKLVGDGPVYDYRSFVIDKVALIPFSRGERKALVLTGYCMLSGAKMPPSNTWFPTDWTYSASGTSLPPGFDLHRFITHVNRGITHFHGSYCPLPRKLSDAAFEAAEPPKQWLHYMRLHHNGFQSIDRFDNRMEVFGVVKRDGTQVPLYDYNENLAKPTSDALLEAMTEVDPTEFKKFLDDPDRQLCIIPRPEKPREKRKSKGKQGEVTKKLKSEGEEDSGEETAGPVDEESLFNHPDPYGLKDFEVMDEGKDETDTAPPPLFARRTGLPSLEIEVYINLNAPKLKQCLASGQGEPEQPAAQQAQKPAKLNVKWDTKDAE</sequence>
<feature type="region of interest" description="Disordered" evidence="1">
    <location>
        <begin position="436"/>
        <end position="466"/>
    </location>
</feature>
<feature type="region of interest" description="Disordered" evidence="1">
    <location>
        <begin position="332"/>
        <end position="390"/>
    </location>
</feature>
<accession>A0AAD7FXK3</accession>
<proteinExistence type="predicted"/>